<accession>A0A1I7D5C2</accession>
<protein>
    <submittedName>
        <fullName evidence="1">Uncharacterized protein</fullName>
    </submittedName>
</protein>
<sequence>MKLKNRNMLVIAALAIMTNGLSLLGLDYGSAGALARTIECKSNIARNIEVADRLKKLLGQPPCRPETEFAPRFSLV</sequence>
<name>A0A1I7D5C2_9PSED</name>
<evidence type="ECO:0000313" key="1">
    <source>
        <dbReference type="EMBL" id="VEV97144.1"/>
    </source>
</evidence>
<organism evidence="1">
    <name type="scientific">Pseudomonas marincola</name>
    <dbReference type="NCBI Taxonomy" id="437900"/>
    <lineage>
        <taxon>Bacteria</taxon>
        <taxon>Pseudomonadati</taxon>
        <taxon>Pseudomonadota</taxon>
        <taxon>Gammaproteobacteria</taxon>
        <taxon>Pseudomonadales</taxon>
        <taxon>Pseudomonadaceae</taxon>
        <taxon>Pseudomonas</taxon>
    </lineage>
</organism>
<proteinExistence type="predicted"/>
<dbReference type="AlphaFoldDB" id="A0A1I7D5C2"/>
<gene>
    <name evidence="1" type="ORF">PMYSY11_2098</name>
</gene>
<dbReference type="RefSeq" id="WP_090513709.1">
    <property type="nucleotide sequence ID" value="NZ_FPBC01000010.1"/>
</dbReference>
<dbReference type="STRING" id="437900.GCA_001940335_03374"/>
<dbReference type="EMBL" id="LR215729">
    <property type="protein sequence ID" value="VEV97144.1"/>
    <property type="molecule type" value="Genomic_DNA"/>
</dbReference>
<reference evidence="1" key="1">
    <citation type="submission" date="2019-02" db="EMBL/GenBank/DDBJ databases">
        <authorList>
            <consortium name="Genoscope - CEA"/>
            <person name="William W."/>
        </authorList>
    </citation>
    <scope>NUCLEOTIDE SEQUENCE [LARGE SCALE GENOMIC DNA]</scope>
    <source>
        <strain evidence="1">YSy11</strain>
    </source>
</reference>